<sequence length="196" mass="22397">MVDKVTISDTEIEAYQCSICYQIAESPVKLSTCGHIFCFNCINKVDQVAKENKKGNLLCKCGKSVKLWKLNSHQEECKSYKGEVEQAIKSTLIDPSQVKQTVNRQTFNCPLCSEKNLERKGLLAHMKKYHRNKSGICPICVVQAYGDPNYVSQNLSKHIEMRHQYDLDTYTDFNMDDEAILQQVLMQSMGIDVNMQ</sequence>
<dbReference type="EMBL" id="CCKQ01015734">
    <property type="protein sequence ID" value="CDW87571.1"/>
    <property type="molecule type" value="Genomic_DNA"/>
</dbReference>
<keyword evidence="3" id="KW-0862">Zinc</keyword>
<dbReference type="InterPro" id="IPR027370">
    <property type="entry name" value="Znf-RING_euk"/>
</dbReference>
<dbReference type="Pfam" id="PF05605">
    <property type="entry name" value="zf-Di19"/>
    <property type="match status" value="1"/>
</dbReference>
<dbReference type="PANTHER" id="PTHR46016:SF2">
    <property type="entry name" value="E3 UBIQUITIN-PROTEIN LIGASE RNF125"/>
    <property type="match status" value="1"/>
</dbReference>
<keyword evidence="7" id="KW-1185">Reference proteome</keyword>
<dbReference type="InterPro" id="IPR013083">
    <property type="entry name" value="Znf_RING/FYVE/PHD"/>
</dbReference>
<dbReference type="Gene3D" id="3.30.40.10">
    <property type="entry name" value="Zinc/RING finger domain, C3HC4 (zinc finger)"/>
    <property type="match status" value="1"/>
</dbReference>
<evidence type="ECO:0000313" key="7">
    <source>
        <dbReference type="Proteomes" id="UP000039865"/>
    </source>
</evidence>
<dbReference type="InterPro" id="IPR051438">
    <property type="entry name" value="RNF_E3_ubiq-protein_ligase"/>
</dbReference>
<dbReference type="AlphaFoldDB" id="A0A078AZP4"/>
<reference evidence="6 7" key="1">
    <citation type="submission" date="2014-06" db="EMBL/GenBank/DDBJ databases">
        <authorList>
            <person name="Swart Estienne"/>
        </authorList>
    </citation>
    <scope>NUCLEOTIDE SEQUENCE [LARGE SCALE GENOMIC DNA]</scope>
    <source>
        <strain evidence="6 7">130c</strain>
    </source>
</reference>
<dbReference type="Proteomes" id="UP000039865">
    <property type="component" value="Unassembled WGS sequence"/>
</dbReference>
<proteinExistence type="predicted"/>
<feature type="domain" description="RING-type" evidence="5">
    <location>
        <begin position="17"/>
        <end position="59"/>
    </location>
</feature>
<accession>A0A078AZP4</accession>
<evidence type="ECO:0000256" key="3">
    <source>
        <dbReference type="ARBA" id="ARBA00022833"/>
    </source>
</evidence>
<evidence type="ECO:0000256" key="4">
    <source>
        <dbReference type="PROSITE-ProRule" id="PRU00175"/>
    </source>
</evidence>
<dbReference type="SUPFAM" id="SSF57850">
    <property type="entry name" value="RING/U-box"/>
    <property type="match status" value="1"/>
</dbReference>
<dbReference type="Pfam" id="PF13445">
    <property type="entry name" value="zf-RING_UBOX"/>
    <property type="match status" value="1"/>
</dbReference>
<keyword evidence="1" id="KW-0479">Metal-binding</keyword>
<gene>
    <name evidence="6" type="primary">Contig3097.g3310</name>
    <name evidence="6" type="ORF">STYLEM_16677</name>
</gene>
<dbReference type="Gene3D" id="3.30.160.60">
    <property type="entry name" value="Classic Zinc Finger"/>
    <property type="match status" value="1"/>
</dbReference>
<dbReference type="InterPro" id="IPR017907">
    <property type="entry name" value="Znf_RING_CS"/>
</dbReference>
<dbReference type="SMART" id="SM00184">
    <property type="entry name" value="RING"/>
    <property type="match status" value="1"/>
</dbReference>
<evidence type="ECO:0000313" key="6">
    <source>
        <dbReference type="EMBL" id="CDW87571.1"/>
    </source>
</evidence>
<dbReference type="GO" id="GO:0061630">
    <property type="term" value="F:ubiquitin protein ligase activity"/>
    <property type="evidence" value="ECO:0007669"/>
    <property type="project" value="TreeGrafter"/>
</dbReference>
<organism evidence="6 7">
    <name type="scientific">Stylonychia lemnae</name>
    <name type="common">Ciliate</name>
    <dbReference type="NCBI Taxonomy" id="5949"/>
    <lineage>
        <taxon>Eukaryota</taxon>
        <taxon>Sar</taxon>
        <taxon>Alveolata</taxon>
        <taxon>Ciliophora</taxon>
        <taxon>Intramacronucleata</taxon>
        <taxon>Spirotrichea</taxon>
        <taxon>Stichotrichia</taxon>
        <taxon>Sporadotrichida</taxon>
        <taxon>Oxytrichidae</taxon>
        <taxon>Stylonychinae</taxon>
        <taxon>Stylonychia</taxon>
    </lineage>
</organism>
<evidence type="ECO:0000256" key="2">
    <source>
        <dbReference type="ARBA" id="ARBA00022771"/>
    </source>
</evidence>
<keyword evidence="2 4" id="KW-0863">Zinc-finger</keyword>
<dbReference type="OrthoDB" id="311930at2759"/>
<dbReference type="GO" id="GO:0034098">
    <property type="term" value="C:VCP-NPL4-UFD1 AAA ATPase complex"/>
    <property type="evidence" value="ECO:0007669"/>
    <property type="project" value="TreeGrafter"/>
</dbReference>
<dbReference type="GO" id="GO:0000209">
    <property type="term" value="P:protein polyubiquitination"/>
    <property type="evidence" value="ECO:0007669"/>
    <property type="project" value="TreeGrafter"/>
</dbReference>
<dbReference type="InterPro" id="IPR008598">
    <property type="entry name" value="Di19_Zn-bd"/>
</dbReference>
<name>A0A078AZP4_STYLE</name>
<dbReference type="InParanoid" id="A0A078AZP4"/>
<evidence type="ECO:0000256" key="1">
    <source>
        <dbReference type="ARBA" id="ARBA00022723"/>
    </source>
</evidence>
<dbReference type="GO" id="GO:0008270">
    <property type="term" value="F:zinc ion binding"/>
    <property type="evidence" value="ECO:0007669"/>
    <property type="project" value="UniProtKB-KW"/>
</dbReference>
<dbReference type="PROSITE" id="PS50089">
    <property type="entry name" value="ZF_RING_2"/>
    <property type="match status" value="1"/>
</dbReference>
<dbReference type="PROSITE" id="PS00518">
    <property type="entry name" value="ZF_RING_1"/>
    <property type="match status" value="1"/>
</dbReference>
<protein>
    <submittedName>
        <fullName evidence="6">Ring finger protein 114</fullName>
    </submittedName>
</protein>
<dbReference type="InterPro" id="IPR001841">
    <property type="entry name" value="Znf_RING"/>
</dbReference>
<dbReference type="PANTHER" id="PTHR46016">
    <property type="entry name" value="ZINC FINGER, RING/FYVE/PHD-TYPE"/>
    <property type="match status" value="1"/>
</dbReference>
<dbReference type="GO" id="GO:0006511">
    <property type="term" value="P:ubiquitin-dependent protein catabolic process"/>
    <property type="evidence" value="ECO:0007669"/>
    <property type="project" value="TreeGrafter"/>
</dbReference>
<evidence type="ECO:0000259" key="5">
    <source>
        <dbReference type="PROSITE" id="PS50089"/>
    </source>
</evidence>